<organism evidence="2 3">
    <name type="scientific">Anoxynatronum sibiricum</name>
    <dbReference type="NCBI Taxonomy" id="210623"/>
    <lineage>
        <taxon>Bacteria</taxon>
        <taxon>Bacillati</taxon>
        <taxon>Bacillota</taxon>
        <taxon>Clostridia</taxon>
        <taxon>Eubacteriales</taxon>
        <taxon>Clostridiaceae</taxon>
        <taxon>Anoxynatronum</taxon>
    </lineage>
</organism>
<comment type="caution">
    <text evidence="2">The sequence shown here is derived from an EMBL/GenBank/DDBJ whole genome shotgun (WGS) entry which is preliminary data.</text>
</comment>
<dbReference type="Proteomes" id="UP001407405">
    <property type="component" value="Unassembled WGS sequence"/>
</dbReference>
<evidence type="ECO:0000313" key="2">
    <source>
        <dbReference type="EMBL" id="MEN1761612.1"/>
    </source>
</evidence>
<proteinExistence type="predicted"/>
<dbReference type="InterPro" id="IPR024227">
    <property type="entry name" value="DUF3795"/>
</dbReference>
<dbReference type="EMBL" id="JBCITM010000018">
    <property type="protein sequence ID" value="MEN1761612.1"/>
    <property type="molecule type" value="Genomic_DNA"/>
</dbReference>
<gene>
    <name evidence="2" type="ORF">AAIG11_14080</name>
</gene>
<evidence type="ECO:0000313" key="3">
    <source>
        <dbReference type="Proteomes" id="UP001407405"/>
    </source>
</evidence>
<name>A0ABU9VWV4_9CLOT</name>
<dbReference type="Pfam" id="PF12675">
    <property type="entry name" value="DUF3795"/>
    <property type="match status" value="1"/>
</dbReference>
<dbReference type="InterPro" id="IPR013087">
    <property type="entry name" value="Znf_C2H2_type"/>
</dbReference>
<evidence type="ECO:0000259" key="1">
    <source>
        <dbReference type="PROSITE" id="PS00028"/>
    </source>
</evidence>
<sequence length="136" mass="15778">MNEKVNLIAPCGMNCSICMAYLRKKNKCNGCRAVNTWNPKTRVECKIKNCQTLTSEGFEYCYPCSRYPCILISKMDKRYRTRYKMSLMENLNVLERDGVEAFRSAENEKWKCKYCGGVINVHKAVCSHCEKAHEPQ</sequence>
<keyword evidence="3" id="KW-1185">Reference proteome</keyword>
<dbReference type="RefSeq" id="WP_343186900.1">
    <property type="nucleotide sequence ID" value="NZ_JBCITM010000018.1"/>
</dbReference>
<dbReference type="PROSITE" id="PS00028">
    <property type="entry name" value="ZINC_FINGER_C2H2_1"/>
    <property type="match status" value="1"/>
</dbReference>
<protein>
    <submittedName>
        <fullName evidence="2">DUF3795 domain-containing protein</fullName>
    </submittedName>
</protein>
<accession>A0ABU9VWV4</accession>
<feature type="domain" description="C2H2-type" evidence="1">
    <location>
        <begin position="112"/>
        <end position="133"/>
    </location>
</feature>
<reference evidence="2 3" key="1">
    <citation type="submission" date="2024-04" db="EMBL/GenBank/DDBJ databases">
        <title>Genome sequencing and metabolic network reconstruction of aminoacids and betaine degradation by Anoxynatronum sibiricum.</title>
        <authorList>
            <person name="Detkova E.N."/>
            <person name="Boltjanskaja Y.V."/>
            <person name="Mardanov A.V."/>
            <person name="Kevbrin V."/>
        </authorList>
    </citation>
    <scope>NUCLEOTIDE SEQUENCE [LARGE SCALE GENOMIC DNA]</scope>
    <source>
        <strain evidence="2 3">Z-7981</strain>
    </source>
</reference>